<gene>
    <name evidence="6" type="ORF">ATY41_05320</name>
</gene>
<keyword evidence="1" id="KW-0805">Transcription regulation</keyword>
<dbReference type="Pfam" id="PF00440">
    <property type="entry name" value="TetR_N"/>
    <property type="match status" value="1"/>
</dbReference>
<dbReference type="GO" id="GO:0000976">
    <property type="term" value="F:transcription cis-regulatory region binding"/>
    <property type="evidence" value="ECO:0007669"/>
    <property type="project" value="TreeGrafter"/>
</dbReference>
<dbReference type="InterPro" id="IPR001647">
    <property type="entry name" value="HTH_TetR"/>
</dbReference>
<evidence type="ECO:0000256" key="2">
    <source>
        <dbReference type="ARBA" id="ARBA00023125"/>
    </source>
</evidence>
<evidence type="ECO:0000313" key="7">
    <source>
        <dbReference type="Proteomes" id="UP000094426"/>
    </source>
</evidence>
<dbReference type="SUPFAM" id="SSF46689">
    <property type="entry name" value="Homeodomain-like"/>
    <property type="match status" value="1"/>
</dbReference>
<organism evidence="6 7">
    <name type="scientific">Leifsonia xyli subsp. xyli</name>
    <dbReference type="NCBI Taxonomy" id="59736"/>
    <lineage>
        <taxon>Bacteria</taxon>
        <taxon>Bacillati</taxon>
        <taxon>Actinomycetota</taxon>
        <taxon>Actinomycetes</taxon>
        <taxon>Micrococcales</taxon>
        <taxon>Microbacteriaceae</taxon>
        <taxon>Leifsonia</taxon>
    </lineage>
</organism>
<evidence type="ECO:0000259" key="5">
    <source>
        <dbReference type="PROSITE" id="PS50977"/>
    </source>
</evidence>
<proteinExistence type="predicted"/>
<dbReference type="GO" id="GO:0003700">
    <property type="term" value="F:DNA-binding transcription factor activity"/>
    <property type="evidence" value="ECO:0007669"/>
    <property type="project" value="TreeGrafter"/>
</dbReference>
<dbReference type="Gene3D" id="1.10.357.10">
    <property type="entry name" value="Tetracycline Repressor, domain 2"/>
    <property type="match status" value="1"/>
</dbReference>
<evidence type="ECO:0000256" key="4">
    <source>
        <dbReference type="PROSITE-ProRule" id="PRU00335"/>
    </source>
</evidence>
<comment type="caution">
    <text evidence="6">The sequence shown here is derived from an EMBL/GenBank/DDBJ whole genome shotgun (WGS) entry which is preliminary data.</text>
</comment>
<dbReference type="Pfam" id="PF17754">
    <property type="entry name" value="TetR_C_14"/>
    <property type="match status" value="1"/>
</dbReference>
<dbReference type="PROSITE" id="PS50977">
    <property type="entry name" value="HTH_TETR_2"/>
    <property type="match status" value="1"/>
</dbReference>
<dbReference type="AlphaFoldDB" id="A0A1E2SI48"/>
<evidence type="ECO:0000256" key="1">
    <source>
        <dbReference type="ARBA" id="ARBA00023015"/>
    </source>
</evidence>
<feature type="DNA-binding region" description="H-T-H motif" evidence="4">
    <location>
        <begin position="41"/>
        <end position="60"/>
    </location>
</feature>
<dbReference type="Gene3D" id="1.10.10.60">
    <property type="entry name" value="Homeodomain-like"/>
    <property type="match status" value="1"/>
</dbReference>
<dbReference type="EMBL" id="LNZG01000046">
    <property type="protein sequence ID" value="ODA89545.1"/>
    <property type="molecule type" value="Genomic_DNA"/>
</dbReference>
<dbReference type="PROSITE" id="PS01081">
    <property type="entry name" value="HTH_TETR_1"/>
    <property type="match status" value="1"/>
</dbReference>
<keyword evidence="2 4" id="KW-0238">DNA-binding</keyword>
<reference evidence="6 7" key="1">
    <citation type="submission" date="2015-11" db="EMBL/GenBank/DDBJ databases">
        <authorList>
            <person name="Zhang Y."/>
            <person name="Guo Z."/>
        </authorList>
    </citation>
    <scope>NUCLEOTIDE SEQUENCE [LARGE SCALE GENOMIC DNA]</scope>
    <source>
        <strain evidence="7">gdw1</strain>
    </source>
</reference>
<dbReference type="RefSeq" id="WP_011185788.1">
    <property type="nucleotide sequence ID" value="NZ_LNZG01000046.1"/>
</dbReference>
<dbReference type="PANTHER" id="PTHR30055:SF238">
    <property type="entry name" value="MYCOFACTOCIN BIOSYNTHESIS TRANSCRIPTIONAL REGULATOR MFTR-RELATED"/>
    <property type="match status" value="1"/>
</dbReference>
<keyword evidence="3" id="KW-0804">Transcription</keyword>
<sequence>MSSPAAESAPRRRGRPYGVDPERIALLALHRFAVHGYDATTMDDIATLAGVGRRTLFRYFPSKPELVWGGLEPVVERMRAVLDAPPEGEPVRDTLARAFAHSLDFEPGAREAARLRLRLMASDPELIAFGVARLGANRDLLAGFLARRLGIPSDGLRARVLADALSSAPFSALLWWADNDDGAPSRAAVEAVDAVLRGVEG</sequence>
<dbReference type="PANTHER" id="PTHR30055">
    <property type="entry name" value="HTH-TYPE TRANSCRIPTIONAL REGULATOR RUTR"/>
    <property type="match status" value="1"/>
</dbReference>
<dbReference type="InterPro" id="IPR050109">
    <property type="entry name" value="HTH-type_TetR-like_transc_reg"/>
</dbReference>
<dbReference type="Proteomes" id="UP000094426">
    <property type="component" value="Unassembled WGS sequence"/>
</dbReference>
<dbReference type="InterPro" id="IPR023772">
    <property type="entry name" value="DNA-bd_HTH_TetR-type_CS"/>
</dbReference>
<dbReference type="InterPro" id="IPR009057">
    <property type="entry name" value="Homeodomain-like_sf"/>
</dbReference>
<protein>
    <submittedName>
        <fullName evidence="6">TetR family transcriptional regulator</fullName>
    </submittedName>
</protein>
<feature type="domain" description="HTH tetR-type" evidence="5">
    <location>
        <begin position="18"/>
        <end position="78"/>
    </location>
</feature>
<dbReference type="OMA" id="HEQWIAN"/>
<dbReference type="InterPro" id="IPR041347">
    <property type="entry name" value="MftR_C"/>
</dbReference>
<evidence type="ECO:0000313" key="6">
    <source>
        <dbReference type="EMBL" id="ODA89545.1"/>
    </source>
</evidence>
<name>A0A1E2SI48_LEIXY</name>
<accession>A0A1E2SI48</accession>
<evidence type="ECO:0000256" key="3">
    <source>
        <dbReference type="ARBA" id="ARBA00023163"/>
    </source>
</evidence>